<dbReference type="EMBL" id="JABSOD010000017">
    <property type="protein sequence ID" value="NRQ43780.1"/>
    <property type="molecule type" value="Genomic_DNA"/>
</dbReference>
<dbReference type="Pfam" id="PF13432">
    <property type="entry name" value="TPR_16"/>
    <property type="match status" value="1"/>
</dbReference>
<evidence type="ECO:0000313" key="2">
    <source>
        <dbReference type="EMBL" id="NRQ43780.1"/>
    </source>
</evidence>
<evidence type="ECO:0008006" key="4">
    <source>
        <dbReference type="Google" id="ProtNLM"/>
    </source>
</evidence>
<keyword evidence="3" id="KW-1185">Reference proteome</keyword>
<feature type="chain" id="PRO_5030895670" description="Tetratricopeptide repeat protein" evidence="1">
    <location>
        <begin position="24"/>
        <end position="211"/>
    </location>
</feature>
<keyword evidence="1" id="KW-0732">Signal</keyword>
<evidence type="ECO:0000256" key="1">
    <source>
        <dbReference type="SAM" id="SignalP"/>
    </source>
</evidence>
<dbReference type="InterPro" id="IPR011990">
    <property type="entry name" value="TPR-like_helical_dom_sf"/>
</dbReference>
<dbReference type="RefSeq" id="WP_173502018.1">
    <property type="nucleotide sequence ID" value="NZ_JABSOD010000017.1"/>
</dbReference>
<name>A0A7Y5ASL5_9GAMM</name>
<dbReference type="PROSITE" id="PS51257">
    <property type="entry name" value="PROKAR_LIPOPROTEIN"/>
    <property type="match status" value="1"/>
</dbReference>
<accession>A0A7Y5ASL5</accession>
<dbReference type="SMART" id="SM00028">
    <property type="entry name" value="TPR"/>
    <property type="match status" value="2"/>
</dbReference>
<protein>
    <recommendedName>
        <fullName evidence="4">Tetratricopeptide repeat protein</fullName>
    </recommendedName>
</protein>
<comment type="caution">
    <text evidence="2">The sequence shown here is derived from an EMBL/GenBank/DDBJ whole genome shotgun (WGS) entry which is preliminary data.</text>
</comment>
<proteinExistence type="predicted"/>
<evidence type="ECO:0000313" key="3">
    <source>
        <dbReference type="Proteomes" id="UP000523161"/>
    </source>
</evidence>
<dbReference type="InterPro" id="IPR019734">
    <property type="entry name" value="TPR_rpt"/>
</dbReference>
<dbReference type="AlphaFoldDB" id="A0A7Y5ASL5"/>
<dbReference type="Gene3D" id="1.25.40.10">
    <property type="entry name" value="Tetratricopeptide repeat domain"/>
    <property type="match status" value="2"/>
</dbReference>
<feature type="signal peptide" evidence="1">
    <location>
        <begin position="1"/>
        <end position="23"/>
    </location>
</feature>
<organism evidence="2 3">
    <name type="scientific">Rheinheimera lutimaris</name>
    <dbReference type="NCBI Taxonomy" id="2740584"/>
    <lineage>
        <taxon>Bacteria</taxon>
        <taxon>Pseudomonadati</taxon>
        <taxon>Pseudomonadota</taxon>
        <taxon>Gammaproteobacteria</taxon>
        <taxon>Chromatiales</taxon>
        <taxon>Chromatiaceae</taxon>
        <taxon>Rheinheimera</taxon>
    </lineage>
</organism>
<reference evidence="2 3" key="1">
    <citation type="submission" date="2020-06" db="EMBL/GenBank/DDBJ databases">
        <title>Rheinheimera sp. nov., a marine bacterium isolated from coastal.</title>
        <authorList>
            <person name="Yu Q."/>
            <person name="Qi Y."/>
            <person name="Pu J."/>
        </authorList>
    </citation>
    <scope>NUCLEOTIDE SEQUENCE [LARGE SCALE GENOMIC DNA]</scope>
    <source>
        <strain evidence="2 3">YQF-2</strain>
    </source>
</reference>
<gene>
    <name evidence="2" type="ORF">HRH59_14595</name>
</gene>
<dbReference type="Proteomes" id="UP000523161">
    <property type="component" value="Unassembled WGS sequence"/>
</dbReference>
<dbReference type="SUPFAM" id="SSF48452">
    <property type="entry name" value="TPR-like"/>
    <property type="match status" value="1"/>
</dbReference>
<sequence length="211" mass="23091">MKRIKVSLALAVLWLSGCSLPTAVPPTPVLQPAETTAAINQPALTAVQQQQFEQAKQQLNAGNFASASALLQPLAAQLPKLTGISYNLALSQWQGGDISAAQKSLAQLLAASPQFSDGHNLSGILARQQGNFRQAERHFQRALQADAGYAAAHKNLAFLYELYLGEPLQAHYHYQQYYALTQDEQVKVWLALLEQELDQVPEQSAKEPDDE</sequence>